<gene>
    <name evidence="2" type="ORF">TresaDRAFT_0795</name>
</gene>
<dbReference type="PATRIC" id="fig|907348.3.peg.2571"/>
<keyword evidence="1" id="KW-0732">Signal</keyword>
<feature type="chain" id="PRO_5003610269" description="Lipoprotein" evidence="1">
    <location>
        <begin position="23"/>
        <end position="224"/>
    </location>
</feature>
<dbReference type="EMBL" id="AGRW01000053">
    <property type="protein sequence ID" value="EIC00970.1"/>
    <property type="molecule type" value="Genomic_DNA"/>
</dbReference>
<protein>
    <recommendedName>
        <fullName evidence="4">Lipoprotein</fullName>
    </recommendedName>
</protein>
<evidence type="ECO:0000313" key="2">
    <source>
        <dbReference type="EMBL" id="EIC00970.1"/>
    </source>
</evidence>
<evidence type="ECO:0000313" key="3">
    <source>
        <dbReference type="Proteomes" id="UP000003571"/>
    </source>
</evidence>
<feature type="signal peptide" evidence="1">
    <location>
        <begin position="1"/>
        <end position="22"/>
    </location>
</feature>
<evidence type="ECO:0000256" key="1">
    <source>
        <dbReference type="SAM" id="SignalP"/>
    </source>
</evidence>
<dbReference type="RefSeq" id="WP_002706165.1">
    <property type="nucleotide sequence ID" value="NZ_AGRW01000053.1"/>
</dbReference>
<name>H7ENP2_9SPIR</name>
<sequence>MKKMFLAAAASASLLVSLSSCSPEIKIKANADESVEISFRTGFSKSASMTIKSIAGIPEDKPLFEPSDMSTFLLNAGATGVGARTPSETKVEASGTIKKLGSSAFRATDILSLGTNSILDKKNGSSLSLTLGPKEIRKLYALLDDDSKAYLDTMMIPALIGEEMGESEYQLLLSAMYGPSFADELVNGNVTILLESPNGKKTKIAEKLGKILTATEEQKWSVKW</sequence>
<evidence type="ECO:0008006" key="4">
    <source>
        <dbReference type="Google" id="ProtNLM"/>
    </source>
</evidence>
<reference evidence="2 3" key="1">
    <citation type="submission" date="2011-09" db="EMBL/GenBank/DDBJ databases">
        <title>The draft genome of Treponema saccharophilum DSM 2985.</title>
        <authorList>
            <consortium name="US DOE Joint Genome Institute (JGI-PGF)"/>
            <person name="Lucas S."/>
            <person name="Copeland A."/>
            <person name="Lapidus A."/>
            <person name="Glavina del Rio T."/>
            <person name="Dalin E."/>
            <person name="Tice H."/>
            <person name="Bruce D."/>
            <person name="Goodwin L."/>
            <person name="Pitluck S."/>
            <person name="Peters L."/>
            <person name="Kyrpides N."/>
            <person name="Mavromatis K."/>
            <person name="Ivanova N."/>
            <person name="Markowitz V."/>
            <person name="Cheng J.-F."/>
            <person name="Hugenholtz P."/>
            <person name="Woyke T."/>
            <person name="Wu D."/>
            <person name="Gronow S."/>
            <person name="Wellnitz S."/>
            <person name="Brambilla E."/>
            <person name="Klenk H.-P."/>
            <person name="Eisen J.A."/>
        </authorList>
    </citation>
    <scope>NUCLEOTIDE SEQUENCE [LARGE SCALE GENOMIC DNA]</scope>
    <source>
        <strain evidence="2 3">DSM 2985</strain>
    </source>
</reference>
<organism evidence="2 3">
    <name type="scientific">Treponema saccharophilum DSM 2985</name>
    <dbReference type="NCBI Taxonomy" id="907348"/>
    <lineage>
        <taxon>Bacteria</taxon>
        <taxon>Pseudomonadati</taxon>
        <taxon>Spirochaetota</taxon>
        <taxon>Spirochaetia</taxon>
        <taxon>Spirochaetales</taxon>
        <taxon>Treponemataceae</taxon>
        <taxon>Treponema</taxon>
    </lineage>
</organism>
<dbReference type="PROSITE" id="PS51257">
    <property type="entry name" value="PROKAR_LIPOPROTEIN"/>
    <property type="match status" value="1"/>
</dbReference>
<comment type="caution">
    <text evidence="2">The sequence shown here is derived from an EMBL/GenBank/DDBJ whole genome shotgun (WGS) entry which is preliminary data.</text>
</comment>
<dbReference type="Proteomes" id="UP000003571">
    <property type="component" value="Unassembled WGS sequence"/>
</dbReference>
<dbReference type="STRING" id="907348.TresaDRAFT_0795"/>
<keyword evidence="3" id="KW-1185">Reference proteome</keyword>
<dbReference type="AlphaFoldDB" id="H7ENP2"/>
<dbReference type="OrthoDB" id="361534at2"/>
<accession>H7ENP2</accession>
<proteinExistence type="predicted"/>